<reference evidence="9" key="2">
    <citation type="submission" date="2025-08" db="UniProtKB">
        <authorList>
            <consortium name="Ensembl"/>
        </authorList>
    </citation>
    <scope>IDENTIFICATION</scope>
    <source>
        <strain evidence="9">Guanapo</strain>
    </source>
</reference>
<evidence type="ECO:0000256" key="7">
    <source>
        <dbReference type="ARBA" id="ARBA00023136"/>
    </source>
</evidence>
<reference evidence="9" key="3">
    <citation type="submission" date="2025-09" db="UniProtKB">
        <authorList>
            <consortium name="Ensembl"/>
        </authorList>
    </citation>
    <scope>IDENTIFICATION</scope>
    <source>
        <strain evidence="9">Guanapo</strain>
    </source>
</reference>
<dbReference type="Pfam" id="PF01697">
    <property type="entry name" value="Glyco_transf_92"/>
    <property type="match status" value="1"/>
</dbReference>
<comment type="subcellular location">
    <subcellularLocation>
        <location evidence="1">Membrane</location>
        <topology evidence="1">Single-pass membrane protein</topology>
    </subcellularLocation>
</comment>
<dbReference type="PANTHER" id="PTHR21461">
    <property type="entry name" value="GLYCOSYLTRANSFERASE FAMILY 92 PROTEIN"/>
    <property type="match status" value="1"/>
</dbReference>
<dbReference type="PANTHER" id="PTHR21461:SF52">
    <property type="entry name" value="GLYCOSYLTRANSFERASE FAMILY 92 PROTEIN"/>
    <property type="match status" value="1"/>
</dbReference>
<dbReference type="GO" id="GO:0016020">
    <property type="term" value="C:membrane"/>
    <property type="evidence" value="ECO:0007669"/>
    <property type="project" value="UniProtKB-SubCell"/>
</dbReference>
<dbReference type="EC" id="2.4.1.-" evidence="8"/>
<name>A0A3P9QAU8_POERE</name>
<dbReference type="Proteomes" id="UP000242638">
    <property type="component" value="Unassembled WGS sequence"/>
</dbReference>
<evidence type="ECO:0000313" key="10">
    <source>
        <dbReference type="Proteomes" id="UP000242638"/>
    </source>
</evidence>
<reference evidence="10" key="1">
    <citation type="submission" date="2013-11" db="EMBL/GenBank/DDBJ databases">
        <title>The genomic landscape of the Guanapo guppy.</title>
        <authorList>
            <person name="Kuenstner A."/>
            <person name="Dreyer C."/>
        </authorList>
    </citation>
    <scope>NUCLEOTIDE SEQUENCE</scope>
    <source>
        <strain evidence="10">Guanapo</strain>
    </source>
</reference>
<keyword evidence="3 8" id="KW-0328">Glycosyltransferase</keyword>
<evidence type="ECO:0000256" key="5">
    <source>
        <dbReference type="ARBA" id="ARBA00022692"/>
    </source>
</evidence>
<evidence type="ECO:0000256" key="2">
    <source>
        <dbReference type="ARBA" id="ARBA00007647"/>
    </source>
</evidence>
<keyword evidence="6" id="KW-1133">Transmembrane helix</keyword>
<dbReference type="GeneTree" id="ENSGT00530000064359"/>
<evidence type="ECO:0000256" key="6">
    <source>
        <dbReference type="ARBA" id="ARBA00022989"/>
    </source>
</evidence>
<dbReference type="GO" id="GO:0016757">
    <property type="term" value="F:glycosyltransferase activity"/>
    <property type="evidence" value="ECO:0007669"/>
    <property type="project" value="UniProtKB-UniRule"/>
</dbReference>
<keyword evidence="10" id="KW-1185">Reference proteome</keyword>
<comment type="similarity">
    <text evidence="2 8">Belongs to the glycosyltransferase 92 family.</text>
</comment>
<evidence type="ECO:0000256" key="3">
    <source>
        <dbReference type="ARBA" id="ARBA00022676"/>
    </source>
</evidence>
<dbReference type="Ensembl" id="ENSPRET00000031578.1">
    <property type="protein sequence ID" value="ENSPREP00000031220.1"/>
    <property type="gene ID" value="ENSPREG00000021148.1"/>
</dbReference>
<evidence type="ECO:0000313" key="9">
    <source>
        <dbReference type="Ensembl" id="ENSPREP00000031220.1"/>
    </source>
</evidence>
<organism evidence="9 10">
    <name type="scientific">Poecilia reticulata</name>
    <name type="common">Guppy</name>
    <name type="synonym">Acanthophacelus reticulatus</name>
    <dbReference type="NCBI Taxonomy" id="8081"/>
    <lineage>
        <taxon>Eukaryota</taxon>
        <taxon>Metazoa</taxon>
        <taxon>Chordata</taxon>
        <taxon>Craniata</taxon>
        <taxon>Vertebrata</taxon>
        <taxon>Euteleostomi</taxon>
        <taxon>Actinopterygii</taxon>
        <taxon>Neopterygii</taxon>
        <taxon>Teleostei</taxon>
        <taxon>Neoteleostei</taxon>
        <taxon>Acanthomorphata</taxon>
        <taxon>Ovalentaria</taxon>
        <taxon>Atherinomorphae</taxon>
        <taxon>Cyprinodontiformes</taxon>
        <taxon>Poeciliidae</taxon>
        <taxon>Poeciliinae</taxon>
        <taxon>Poecilia</taxon>
    </lineage>
</organism>
<protein>
    <recommendedName>
        <fullName evidence="8">Glycosyltransferase family 92 protein</fullName>
        <ecNumber evidence="8">2.4.1.-</ecNumber>
    </recommendedName>
</protein>
<keyword evidence="7" id="KW-0472">Membrane</keyword>
<dbReference type="OMA" id="NCAWVDR"/>
<keyword evidence="5" id="KW-0812">Transmembrane</keyword>
<evidence type="ECO:0000256" key="4">
    <source>
        <dbReference type="ARBA" id="ARBA00022679"/>
    </source>
</evidence>
<evidence type="ECO:0000256" key="8">
    <source>
        <dbReference type="RuleBase" id="RU366017"/>
    </source>
</evidence>
<dbReference type="AlphaFoldDB" id="A0A3P9QAU8"/>
<evidence type="ECO:0000256" key="1">
    <source>
        <dbReference type="ARBA" id="ARBA00004167"/>
    </source>
</evidence>
<dbReference type="GO" id="GO:0005737">
    <property type="term" value="C:cytoplasm"/>
    <property type="evidence" value="ECO:0007669"/>
    <property type="project" value="TreeGrafter"/>
</dbReference>
<proteinExistence type="inferred from homology"/>
<sequence>KGSKTLLVSAFLEHRTKPRKVRKKKSLESMILPCGEQLHVSRASVDIHWDHFGFPYGTADVSCPLPPACRAPTHVAVTSAAIRNQADLEFLEVQNQKALKVFPYNFTSCFSTMVTFTVQTVLQLVQTVEMLQLLGVNRIVIYKTNCSNETQRVLDYYTDKGLVEVIPWSLSKYLNVSRRARPSQSPGDLHYFGQIPALNDCLYRSMYRSRYVALHDPDELILPQTLLPLLEKRHGVDRCFIFENNWFPTEFTVRPPPPNVLPALGRWRDVFGVNILTHLYSEPVQPKPVFNNYKIITNPRSVFVVTVHGVLRSQKNCAWVDRKTARIARGQSGLKAQQLVYDGRLLSYSGRLTSAVDAVLNETRLLPE</sequence>
<dbReference type="InterPro" id="IPR008166">
    <property type="entry name" value="Glyco_transf_92"/>
</dbReference>
<accession>A0A3P9QAU8</accession>
<keyword evidence="4 8" id="KW-0808">Transferase</keyword>